<proteinExistence type="predicted"/>
<organism evidence="2 3">
    <name type="scientific">Daphnia pulex</name>
    <name type="common">Water flea</name>
    <dbReference type="NCBI Taxonomy" id="6669"/>
    <lineage>
        <taxon>Eukaryota</taxon>
        <taxon>Metazoa</taxon>
        <taxon>Ecdysozoa</taxon>
        <taxon>Arthropoda</taxon>
        <taxon>Crustacea</taxon>
        <taxon>Branchiopoda</taxon>
        <taxon>Diplostraca</taxon>
        <taxon>Cladocera</taxon>
        <taxon>Anomopoda</taxon>
        <taxon>Daphniidae</taxon>
        <taxon>Daphnia</taxon>
    </lineage>
</organism>
<feature type="compositionally biased region" description="Polar residues" evidence="1">
    <location>
        <begin position="62"/>
        <end position="73"/>
    </location>
</feature>
<feature type="compositionally biased region" description="Polar residues" evidence="1">
    <location>
        <begin position="102"/>
        <end position="115"/>
    </location>
</feature>
<reference evidence="2 3" key="1">
    <citation type="journal article" date="2011" name="Science">
        <title>The ecoresponsive genome of Daphnia pulex.</title>
        <authorList>
            <person name="Colbourne J.K."/>
            <person name="Pfrender M.E."/>
            <person name="Gilbert D."/>
            <person name="Thomas W.K."/>
            <person name="Tucker A."/>
            <person name="Oakley T.H."/>
            <person name="Tokishita S."/>
            <person name="Aerts A."/>
            <person name="Arnold G.J."/>
            <person name="Basu M.K."/>
            <person name="Bauer D.J."/>
            <person name="Caceres C.E."/>
            <person name="Carmel L."/>
            <person name="Casola C."/>
            <person name="Choi J.H."/>
            <person name="Detter J.C."/>
            <person name="Dong Q."/>
            <person name="Dusheyko S."/>
            <person name="Eads B.D."/>
            <person name="Frohlich T."/>
            <person name="Geiler-Samerotte K.A."/>
            <person name="Gerlach D."/>
            <person name="Hatcher P."/>
            <person name="Jogdeo S."/>
            <person name="Krijgsveld J."/>
            <person name="Kriventseva E.V."/>
            <person name="Kultz D."/>
            <person name="Laforsch C."/>
            <person name="Lindquist E."/>
            <person name="Lopez J."/>
            <person name="Manak J.R."/>
            <person name="Muller J."/>
            <person name="Pangilinan J."/>
            <person name="Patwardhan R.P."/>
            <person name="Pitluck S."/>
            <person name="Pritham E.J."/>
            <person name="Rechtsteiner A."/>
            <person name="Rho M."/>
            <person name="Rogozin I.B."/>
            <person name="Sakarya O."/>
            <person name="Salamov A."/>
            <person name="Schaack S."/>
            <person name="Shapiro H."/>
            <person name="Shiga Y."/>
            <person name="Skalitzky C."/>
            <person name="Smith Z."/>
            <person name="Souvorov A."/>
            <person name="Sung W."/>
            <person name="Tang Z."/>
            <person name="Tsuchiya D."/>
            <person name="Tu H."/>
            <person name="Vos H."/>
            <person name="Wang M."/>
            <person name="Wolf Y.I."/>
            <person name="Yamagata H."/>
            <person name="Yamada T."/>
            <person name="Ye Y."/>
            <person name="Shaw J.R."/>
            <person name="Andrews J."/>
            <person name="Crease T.J."/>
            <person name="Tang H."/>
            <person name="Lucas S.M."/>
            <person name="Robertson H.M."/>
            <person name="Bork P."/>
            <person name="Koonin E.V."/>
            <person name="Zdobnov E.M."/>
            <person name="Grigoriev I.V."/>
            <person name="Lynch M."/>
            <person name="Boore J.L."/>
        </authorList>
    </citation>
    <scope>NUCLEOTIDE SEQUENCE [LARGE SCALE GENOMIC DNA]</scope>
</reference>
<feature type="region of interest" description="Disordered" evidence="1">
    <location>
        <begin position="1"/>
        <end position="33"/>
    </location>
</feature>
<evidence type="ECO:0000313" key="3">
    <source>
        <dbReference type="Proteomes" id="UP000000305"/>
    </source>
</evidence>
<protein>
    <submittedName>
        <fullName evidence="2">Uncharacterized protein</fullName>
    </submittedName>
</protein>
<dbReference type="AlphaFoldDB" id="E9GJN3"/>
<gene>
    <name evidence="2" type="ORF">DAPPUDRAFT_243850</name>
</gene>
<dbReference type="Proteomes" id="UP000000305">
    <property type="component" value="Unassembled WGS sequence"/>
</dbReference>
<keyword evidence="3" id="KW-1185">Reference proteome</keyword>
<feature type="region of interest" description="Disordered" evidence="1">
    <location>
        <begin position="54"/>
        <end position="73"/>
    </location>
</feature>
<dbReference type="EMBL" id="GL732548">
    <property type="protein sequence ID" value="EFX80288.1"/>
    <property type="molecule type" value="Genomic_DNA"/>
</dbReference>
<accession>E9GJN3</accession>
<dbReference type="InParanoid" id="E9GJN3"/>
<dbReference type="KEGG" id="dpx:DAPPUDRAFT_243850"/>
<name>E9GJN3_DAPPU</name>
<dbReference type="PhylomeDB" id="E9GJN3"/>
<dbReference type="OrthoDB" id="6349245at2759"/>
<evidence type="ECO:0000256" key="1">
    <source>
        <dbReference type="SAM" id="MobiDB-lite"/>
    </source>
</evidence>
<evidence type="ECO:0000313" key="2">
    <source>
        <dbReference type="EMBL" id="EFX80288.1"/>
    </source>
</evidence>
<feature type="region of interest" description="Disordered" evidence="1">
    <location>
        <begin position="95"/>
        <end position="115"/>
    </location>
</feature>
<dbReference type="HOGENOM" id="CLU_1181251_0_0_1"/>
<sequence>MSLFRHVIPTPNRDDEFLHGDTGSTEKATGSAKRGVGALNRRSVSQNLRAADSSYGVVPHNDSGSLNGSRNKTGSLGRVAVSKNCNAASSKRGNVSRYDEAGSSNSGNYSGFRNGVNGSLDRNSLSVNRATDSTRGTTPAFDDDDWKKTMLESMSLTNSILRALVPSSSGVLIEDLDHVSYESTLKKSIMDYIFARELCCKVQWKGRSGRSKDTRPGIGHLTNMLAIFGVVMTNN</sequence>